<dbReference type="FunFam" id="1.10.10.10:FF:000135">
    <property type="entry name" value="forkhead box protein G1"/>
    <property type="match status" value="1"/>
</dbReference>
<dbReference type="PRINTS" id="PR00053">
    <property type="entry name" value="FORKHEAD"/>
</dbReference>
<evidence type="ECO:0000256" key="5">
    <source>
        <dbReference type="ARBA" id="ARBA00023242"/>
    </source>
</evidence>
<dbReference type="Gene3D" id="1.10.10.10">
    <property type="entry name" value="Winged helix-like DNA-binding domain superfamily/Winged helix DNA-binding domain"/>
    <property type="match status" value="1"/>
</dbReference>
<feature type="DNA-binding region" description="Fork-head" evidence="6">
    <location>
        <begin position="59"/>
        <end position="151"/>
    </location>
</feature>
<evidence type="ECO:0000313" key="8">
    <source>
        <dbReference type="EMBL" id="EQB60501.1"/>
    </source>
</evidence>
<dbReference type="GO" id="GO:0000981">
    <property type="term" value="F:DNA-binding transcription factor activity, RNA polymerase II-specific"/>
    <property type="evidence" value="ECO:0007669"/>
    <property type="project" value="TreeGrafter"/>
</dbReference>
<dbReference type="AlphaFoldDB" id="T0MBC8"/>
<proteinExistence type="predicted"/>
<evidence type="ECO:0000259" key="7">
    <source>
        <dbReference type="PROSITE" id="PS50039"/>
    </source>
</evidence>
<evidence type="ECO:0000313" key="9">
    <source>
        <dbReference type="Proteomes" id="UP000053780"/>
    </source>
</evidence>
<dbReference type="SMART" id="SM00339">
    <property type="entry name" value="FH"/>
    <property type="match status" value="1"/>
</dbReference>
<dbReference type="InterPro" id="IPR030456">
    <property type="entry name" value="TF_fork_head_CS_2"/>
</dbReference>
<keyword evidence="2" id="KW-0805">Transcription regulation</keyword>
<keyword evidence="9" id="KW-1185">Reference proteome</keyword>
<evidence type="ECO:0000256" key="6">
    <source>
        <dbReference type="PROSITE-ProRule" id="PRU00089"/>
    </source>
</evidence>
<dbReference type="InterPro" id="IPR036388">
    <property type="entry name" value="WH-like_DNA-bd_sf"/>
</dbReference>
<dbReference type="PROSITE" id="PS50039">
    <property type="entry name" value="FORK_HEAD_3"/>
    <property type="match status" value="1"/>
</dbReference>
<dbReference type="PANTHER" id="PTHR45881:SF1">
    <property type="entry name" value="FORK HEAD PROTEIN HOMOLOG 2"/>
    <property type="match status" value="1"/>
</dbReference>
<protein>
    <submittedName>
        <fullName evidence="8">Forkhead box protein j1</fullName>
    </submittedName>
</protein>
<evidence type="ECO:0000256" key="4">
    <source>
        <dbReference type="ARBA" id="ARBA00023163"/>
    </source>
</evidence>
<name>T0MBC8_9MICR</name>
<accession>T0MBC8</accession>
<comment type="subcellular location">
    <subcellularLocation>
        <location evidence="1 6">Nucleus</location>
    </subcellularLocation>
</comment>
<dbReference type="HOGENOM" id="CLU_1619528_0_0_1"/>
<dbReference type="SUPFAM" id="SSF46785">
    <property type="entry name" value="Winged helix' DNA-binding domain"/>
    <property type="match status" value="1"/>
</dbReference>
<dbReference type="InterPro" id="IPR001766">
    <property type="entry name" value="Fork_head_dom"/>
</dbReference>
<dbReference type="CDD" id="cd00059">
    <property type="entry name" value="FH_FOX"/>
    <property type="match status" value="1"/>
</dbReference>
<gene>
    <name evidence="8" type="ORF">NAPIS_ORF01933</name>
</gene>
<evidence type="ECO:0000256" key="1">
    <source>
        <dbReference type="ARBA" id="ARBA00004123"/>
    </source>
</evidence>
<dbReference type="Pfam" id="PF00250">
    <property type="entry name" value="Forkhead"/>
    <property type="match status" value="1"/>
</dbReference>
<sequence length="174" mass="20495">MTKINRVNPFLNNRDYINNENEPFRKINRTSSEACIDPRIFYKNVYSNTNTNIKENISKPAFSYAQIITRAINSSATGSLSLGEIYKWIEDNFEYYRHANPVWKNSIRHNLSLSKCFKKVPREPGTRGKGGKWTVDKDYIIQEENRKKGYRLEDTENEVNYSDNCIKENDKKYC</sequence>
<dbReference type="InterPro" id="IPR036390">
    <property type="entry name" value="WH_DNA-bd_sf"/>
</dbReference>
<reference evidence="8 9" key="1">
    <citation type="journal article" date="2013" name="BMC Genomics">
        <title>Genome sequencing and comparative genomics of honey bee microsporidia, Nosema apis reveal novel insights into host-parasite interactions.</title>
        <authorList>
            <person name="Chen Yp."/>
            <person name="Pettis J.S."/>
            <person name="Zhao Y."/>
            <person name="Liu X."/>
            <person name="Tallon L.J."/>
            <person name="Sadzewicz L.D."/>
            <person name="Li R."/>
            <person name="Zheng H."/>
            <person name="Huang S."/>
            <person name="Zhang X."/>
            <person name="Hamilton M.C."/>
            <person name="Pernal S.F."/>
            <person name="Melathopoulos A.P."/>
            <person name="Yan X."/>
            <person name="Evans J.D."/>
        </authorList>
    </citation>
    <scope>NUCLEOTIDE SEQUENCE [LARGE SCALE GENOMIC DNA]</scope>
    <source>
        <strain evidence="8 9">BRL 01</strain>
    </source>
</reference>
<evidence type="ECO:0000256" key="3">
    <source>
        <dbReference type="ARBA" id="ARBA00023125"/>
    </source>
</evidence>
<dbReference type="GO" id="GO:0005634">
    <property type="term" value="C:nucleus"/>
    <property type="evidence" value="ECO:0007669"/>
    <property type="project" value="UniProtKB-SubCell"/>
</dbReference>
<dbReference type="OrthoDB" id="5954824at2759"/>
<dbReference type="VEuPathDB" id="MicrosporidiaDB:NAPIS_ORF01933"/>
<keyword evidence="4" id="KW-0804">Transcription</keyword>
<keyword evidence="3 6" id="KW-0238">DNA-binding</keyword>
<evidence type="ECO:0000256" key="2">
    <source>
        <dbReference type="ARBA" id="ARBA00023015"/>
    </source>
</evidence>
<dbReference type="PANTHER" id="PTHR45881">
    <property type="entry name" value="CHECKPOINT SUPPRESSOR 1-LIKE, ISOFORM A-RELATED"/>
    <property type="match status" value="1"/>
</dbReference>
<feature type="domain" description="Fork-head" evidence="7">
    <location>
        <begin position="59"/>
        <end position="151"/>
    </location>
</feature>
<keyword evidence="5 6" id="KW-0539">Nucleus</keyword>
<dbReference type="PROSITE" id="PS00658">
    <property type="entry name" value="FORK_HEAD_2"/>
    <property type="match status" value="1"/>
</dbReference>
<dbReference type="Proteomes" id="UP000053780">
    <property type="component" value="Unassembled WGS sequence"/>
</dbReference>
<dbReference type="EMBL" id="KE647279">
    <property type="protein sequence ID" value="EQB60501.1"/>
    <property type="molecule type" value="Genomic_DNA"/>
</dbReference>
<organism evidence="8 9">
    <name type="scientific">Vairimorpha apis BRL 01</name>
    <dbReference type="NCBI Taxonomy" id="1037528"/>
    <lineage>
        <taxon>Eukaryota</taxon>
        <taxon>Fungi</taxon>
        <taxon>Fungi incertae sedis</taxon>
        <taxon>Microsporidia</taxon>
        <taxon>Nosematidae</taxon>
        <taxon>Vairimorpha</taxon>
    </lineage>
</organism>
<dbReference type="GO" id="GO:0000978">
    <property type="term" value="F:RNA polymerase II cis-regulatory region sequence-specific DNA binding"/>
    <property type="evidence" value="ECO:0007669"/>
    <property type="project" value="TreeGrafter"/>
</dbReference>